<sequence length="1263" mass="143166">MFSETISSNKSTLGSRGGSVQFVKDGPDIPELLLQAHEDGRVVFFCGAGISYPAGLPGFAGLVQKIYSEIGESPNEVEQTALKANLYDTAISLLENRVVGNRNTVRAALARVLTPDLALSNATTTHEALITLSKTLKGQFRLITTNFDQLFEEAKSRLNTNFQEFSAPLLPVPKRKWDGLVYLHGLLPKIATSAALDRLVVSSGDFGLAYLTERWAARFVGELFRNYTICFVGYSLNDPVLRYMMDALAADRLLGEAPLEVFAFGSYTKGQEAQITNEWRAKNVTPILYRSRNRRDHAHLHETLRVWAGTYRDGTRGKEAIVARHANAKPTGSTRQDDFVGRLLWAISDSTGLPARHFAEFTPLPPLDWLFAFAENRFHQSDLIRFGVRANEVEDEKLTYSLVARPAPYTHSPWMTLVHRTSRNISSWDPVMIQLGRWLARHVPDPRLLVWVAQNGGHLDNRFGYFVSEALASNPPPQLIESLWLFALAGRLQDITGRFDLYDWCRRFSKTGMSPILRLELREILAPRLKLREGYQWQDNEVESRTEVERIESAISWEIVLGAEFVRSALDPMNSNERWQAEMPMLLADFTQLLRDALDIMRQLGGAGPHSDRSHWYQPSIQPHPQNTRFRDWTVLIELVRDAWVETAHSTPDRAHHEVLAWLNIDYPLFKRLAFFAATEQRNLFPTSQVIGWLLSDAQWWLWATETQHEVLRLLASLGPDVTAVEAEALQTAILNGLPEEMKGTADAEQVRLIQDREIWRRLSILSTAGCALTPAASQKLDDILQEHPGWGRVEERDEFPVWMSSDGSWRRFSTTPKSRRELETWLQENPNVDDLHQEDDFRERCQTDFPRTLVALVNLARRNIWIVDRWHQALNAWSDDSRARRAWRCLHVPLAEAPDYVMEALARPIAQLLKACAKTVGPTADAFFVLADRVVEASRDESRESSNDILISAINHPIGYVTEAVLDWWYAGGLEDNQKISGRIRELLSKLSDLNVNSFRHARIIIATHAITFFRVDKEWADTYVLPLFCWERPEIALNAWTGFLWSPRLYWPLLIALQEPFIATAQHYDDLQQVGDQYVALLTFAALDRAPSFKASKFSAAISVLPPAGLARAAQALTDALQGAGERRPEYWENRIKPFLKSIWPKSQQLRSAAIAEKFAELLVASGEAFADALRVLGDWLMPFEGSGYVLGRLAEAGLSSSFPNESLEFMSRIVPAQGLWSRDELRNNLVVIRAANPALVDDLRFIRLETLIRQLGISLD</sequence>
<dbReference type="AlphaFoldDB" id="A0A330HK99"/>
<organism evidence="1 2">
    <name type="scientific">Mesorhizobium hawassense</name>
    <dbReference type="NCBI Taxonomy" id="1209954"/>
    <lineage>
        <taxon>Bacteria</taxon>
        <taxon>Pseudomonadati</taxon>
        <taxon>Pseudomonadota</taxon>
        <taxon>Alphaproteobacteria</taxon>
        <taxon>Hyphomicrobiales</taxon>
        <taxon>Phyllobacteriaceae</taxon>
        <taxon>Mesorhizobium</taxon>
    </lineage>
</organism>
<dbReference type="EMBL" id="QMBP01000016">
    <property type="protein sequence ID" value="RAZ86999.1"/>
    <property type="molecule type" value="Genomic_DNA"/>
</dbReference>
<name>A0A330HK99_9HYPH</name>
<gene>
    <name evidence="1" type="ORF">DPM33_27040</name>
</gene>
<dbReference type="OrthoDB" id="2077946at2"/>
<reference evidence="1 2" key="1">
    <citation type="submission" date="2018-07" db="EMBL/GenBank/DDBJ databases">
        <title>Diversity of Mesorhizobium strains in Brazil.</title>
        <authorList>
            <person name="Helene L.C.F."/>
            <person name="Dall'Agnol R."/>
            <person name="Delamuta J.R.M."/>
            <person name="Hungria M."/>
        </authorList>
    </citation>
    <scope>NUCLEOTIDE SEQUENCE [LARGE SCALE GENOMIC DNA]</scope>
    <source>
        <strain evidence="1 2">AC99b</strain>
    </source>
</reference>
<accession>A0A330HK99</accession>
<dbReference type="InterPro" id="IPR029035">
    <property type="entry name" value="DHS-like_NAD/FAD-binding_dom"/>
</dbReference>
<dbReference type="NCBIfam" id="NF041818">
    <property type="entry name" value="Dsr1"/>
    <property type="match status" value="1"/>
</dbReference>
<evidence type="ECO:0000313" key="2">
    <source>
        <dbReference type="Proteomes" id="UP000251558"/>
    </source>
</evidence>
<keyword evidence="2" id="KW-1185">Reference proteome</keyword>
<evidence type="ECO:0000313" key="1">
    <source>
        <dbReference type="EMBL" id="RAZ86999.1"/>
    </source>
</evidence>
<dbReference type="Proteomes" id="UP000251558">
    <property type="component" value="Unassembled WGS sequence"/>
</dbReference>
<dbReference type="Pfam" id="PF13289">
    <property type="entry name" value="SIR2_2"/>
    <property type="match status" value="1"/>
</dbReference>
<dbReference type="SUPFAM" id="SSF52467">
    <property type="entry name" value="DHS-like NAD/FAD-binding domain"/>
    <property type="match status" value="1"/>
</dbReference>
<dbReference type="Gene3D" id="3.40.50.1220">
    <property type="entry name" value="TPP-binding domain"/>
    <property type="match status" value="1"/>
</dbReference>
<protein>
    <submittedName>
        <fullName evidence="1">Uncharacterized protein</fullName>
    </submittedName>
</protein>
<comment type="caution">
    <text evidence="1">The sequence shown here is derived from an EMBL/GenBank/DDBJ whole genome shotgun (WGS) entry which is preliminary data.</text>
</comment>
<proteinExistence type="predicted"/>